<name>W7HVL5_9PEZI</name>
<feature type="compositionally biased region" description="Pro residues" evidence="1">
    <location>
        <begin position="348"/>
        <end position="358"/>
    </location>
</feature>
<evidence type="ECO:0000313" key="2">
    <source>
        <dbReference type="EMBL" id="EWC44087.1"/>
    </source>
</evidence>
<dbReference type="Proteomes" id="UP000024837">
    <property type="component" value="Unassembled WGS sequence"/>
</dbReference>
<dbReference type="HOGENOM" id="CLU_414449_0_0_1"/>
<organism evidence="2 3">
    <name type="scientific">Drechslerella stenobrocha 248</name>
    <dbReference type="NCBI Taxonomy" id="1043628"/>
    <lineage>
        <taxon>Eukaryota</taxon>
        <taxon>Fungi</taxon>
        <taxon>Dikarya</taxon>
        <taxon>Ascomycota</taxon>
        <taxon>Pezizomycotina</taxon>
        <taxon>Orbiliomycetes</taxon>
        <taxon>Orbiliales</taxon>
        <taxon>Orbiliaceae</taxon>
        <taxon>Drechslerella</taxon>
    </lineage>
</organism>
<feature type="region of interest" description="Disordered" evidence="1">
    <location>
        <begin position="1"/>
        <end position="81"/>
    </location>
</feature>
<feature type="compositionally biased region" description="Low complexity" evidence="1">
    <location>
        <begin position="10"/>
        <end position="21"/>
    </location>
</feature>
<evidence type="ECO:0000256" key="1">
    <source>
        <dbReference type="SAM" id="MobiDB-lite"/>
    </source>
</evidence>
<evidence type="ECO:0008006" key="4">
    <source>
        <dbReference type="Google" id="ProtNLM"/>
    </source>
</evidence>
<dbReference type="EMBL" id="KI966447">
    <property type="protein sequence ID" value="EWC44087.1"/>
    <property type="molecule type" value="Genomic_DNA"/>
</dbReference>
<feature type="region of interest" description="Disordered" evidence="1">
    <location>
        <begin position="419"/>
        <end position="439"/>
    </location>
</feature>
<feature type="compositionally biased region" description="Polar residues" evidence="1">
    <location>
        <begin position="303"/>
        <end position="326"/>
    </location>
</feature>
<feature type="compositionally biased region" description="Acidic residues" evidence="1">
    <location>
        <begin position="429"/>
        <end position="439"/>
    </location>
</feature>
<protein>
    <recommendedName>
        <fullName evidence="4">AGC-kinase C-terminal domain-containing protein</fullName>
    </recommendedName>
</protein>
<sequence length="657" mass="70487">MSLLLRRRSGQSSHSAIESSSGAYGAARELPDDFDPGIIYGTRHPPRRSITTQPINNPLRGGNGARGGLGGSISDETSPQAKDVRLDNTHRQAHFTEHFSDVDTALPTSSRLDRAYQFQTSNAQGHNHHANVTSEPRASASVLTTGKQQTELLSQQGPPAESMVVLFLPKTVLQSPTLSDHSSDMPLDLFQNSSRFSFEASSAADSVRNEELTLSDSLAKKLDHRSQFDRKSRSSDAESFRSDDMQSITSEDLRCEDGDGFGVPFVDYSQAIAPPPGFESVVVNTVENARRLQQIALDELTEAPTSQAISDGASLTSSEIGTNGSNTDEEGEGEGEEEPSAIGRGGAPCPPFVNPPGPGLHHTSMLAPRIDDDNLSNDRGIDKPEQPSLLLFQNAYQTDARGVNEYDTGTPSAFLGFQPLTHASYDPDPIGDEADDGDEDDMIAEANRDALASDSDGWYGHEFGFYPASSTNSTYLAGGFFGIDLPKPGFIRNPSLTPISERSEGSLRNSLSIMSPTSITHGGISAGPLSAALFTELANNEQINCDEATLTQLQLLNGLKHQEDNFKYLTMIASSPSTAAPSITAPMVNSPDGLLFPAGNQTPVMEQSRSSLAALDDLSNCHADVSTSYVHDVDLGWVMEKRRGGELIQRELVQGAV</sequence>
<evidence type="ECO:0000313" key="3">
    <source>
        <dbReference type="Proteomes" id="UP000024837"/>
    </source>
</evidence>
<reference evidence="2 3" key="1">
    <citation type="submission" date="2013-05" db="EMBL/GenBank/DDBJ databases">
        <title>Drechslerella stenobrocha genome reveals carnivorous origination and mechanical trapping mechanism of predatory fungi.</title>
        <authorList>
            <person name="Liu X."/>
            <person name="Zhang W."/>
            <person name="Liu K."/>
        </authorList>
    </citation>
    <scope>NUCLEOTIDE SEQUENCE [LARGE SCALE GENOMIC DNA]</scope>
    <source>
        <strain evidence="2 3">248</strain>
    </source>
</reference>
<feature type="region of interest" description="Disordered" evidence="1">
    <location>
        <begin position="223"/>
        <end position="255"/>
    </location>
</feature>
<feature type="compositionally biased region" description="Acidic residues" evidence="1">
    <location>
        <begin position="327"/>
        <end position="339"/>
    </location>
</feature>
<feature type="compositionally biased region" description="Basic and acidic residues" evidence="1">
    <location>
        <begin position="223"/>
        <end position="244"/>
    </location>
</feature>
<accession>W7HVL5</accession>
<feature type="region of interest" description="Disordered" evidence="1">
    <location>
        <begin position="303"/>
        <end position="388"/>
    </location>
</feature>
<gene>
    <name evidence="2" type="ORF">DRE_07222</name>
</gene>
<dbReference type="AlphaFoldDB" id="W7HVL5"/>
<dbReference type="OrthoDB" id="5408302at2759"/>
<feature type="compositionally biased region" description="Gly residues" evidence="1">
    <location>
        <begin position="61"/>
        <end position="71"/>
    </location>
</feature>
<keyword evidence="3" id="KW-1185">Reference proteome</keyword>
<proteinExistence type="predicted"/>